<organism evidence="8 9">
    <name type="scientific">Lepeophtheirus salmonis</name>
    <name type="common">Salmon louse</name>
    <name type="synonym">Caligus salmonis</name>
    <dbReference type="NCBI Taxonomy" id="72036"/>
    <lineage>
        <taxon>Eukaryota</taxon>
        <taxon>Metazoa</taxon>
        <taxon>Ecdysozoa</taxon>
        <taxon>Arthropoda</taxon>
        <taxon>Crustacea</taxon>
        <taxon>Multicrustacea</taxon>
        <taxon>Hexanauplia</taxon>
        <taxon>Copepoda</taxon>
        <taxon>Siphonostomatoida</taxon>
        <taxon>Caligidae</taxon>
        <taxon>Lepeophtheirus</taxon>
    </lineage>
</organism>
<comment type="similarity">
    <text evidence="7">Belongs to the group II decarboxylase family.</text>
</comment>
<dbReference type="GO" id="GO:0005783">
    <property type="term" value="C:endoplasmic reticulum"/>
    <property type="evidence" value="ECO:0007669"/>
    <property type="project" value="TreeGrafter"/>
</dbReference>
<dbReference type="EC" id="4.1.2.27" evidence="4"/>
<dbReference type="AlphaFoldDB" id="A0A7R8CRY7"/>
<evidence type="ECO:0000256" key="5">
    <source>
        <dbReference type="ARBA" id="ARBA00042568"/>
    </source>
</evidence>
<dbReference type="PANTHER" id="PTHR42735:SF6">
    <property type="entry name" value="SPHINGOSINE-1-PHOSPHATE LYASE 1"/>
    <property type="match status" value="1"/>
</dbReference>
<dbReference type="Proteomes" id="UP000675881">
    <property type="component" value="Chromosome 4"/>
</dbReference>
<dbReference type="Gene3D" id="6.10.140.2150">
    <property type="match status" value="1"/>
</dbReference>
<dbReference type="InterPro" id="IPR015424">
    <property type="entry name" value="PyrdxlP-dep_Trfase"/>
</dbReference>
<evidence type="ECO:0000256" key="7">
    <source>
        <dbReference type="RuleBase" id="RU000382"/>
    </source>
</evidence>
<evidence type="ECO:0000256" key="6">
    <source>
        <dbReference type="PIRSR" id="PIRSR602129-50"/>
    </source>
</evidence>
<protein>
    <recommendedName>
        <fullName evidence="4">sphinganine-1-phosphate aldolase</fullName>
        <ecNumber evidence="4">4.1.2.27</ecNumber>
    </recommendedName>
    <alternativeName>
        <fullName evidence="5">Sphingosine-1-phosphate aldolase</fullName>
    </alternativeName>
</protein>
<feature type="modified residue" description="N6-(pyridoxal phosphate)lysine" evidence="6">
    <location>
        <position position="289"/>
    </location>
</feature>
<accession>A0A7R8CRY7</accession>
<dbReference type="GO" id="GO:0008117">
    <property type="term" value="F:sphinganine-1-phosphate aldolase activity"/>
    <property type="evidence" value="ECO:0007669"/>
    <property type="project" value="UniProtKB-EC"/>
</dbReference>
<reference evidence="8" key="1">
    <citation type="submission" date="2021-02" db="EMBL/GenBank/DDBJ databases">
        <authorList>
            <person name="Bekaert M."/>
        </authorList>
    </citation>
    <scope>NUCLEOTIDE SEQUENCE</scope>
    <source>
        <strain evidence="8">IoA-00</strain>
    </source>
</reference>
<dbReference type="GO" id="GO:0030170">
    <property type="term" value="F:pyridoxal phosphate binding"/>
    <property type="evidence" value="ECO:0007669"/>
    <property type="project" value="InterPro"/>
</dbReference>
<dbReference type="EMBL" id="HG994583">
    <property type="protein sequence ID" value="CAF2911241.1"/>
    <property type="molecule type" value="Genomic_DNA"/>
</dbReference>
<proteinExistence type="inferred from homology"/>
<dbReference type="GO" id="GO:0019752">
    <property type="term" value="P:carboxylic acid metabolic process"/>
    <property type="evidence" value="ECO:0007669"/>
    <property type="project" value="InterPro"/>
</dbReference>
<evidence type="ECO:0000256" key="2">
    <source>
        <dbReference type="ARBA" id="ARBA00022898"/>
    </source>
</evidence>
<sequence length="492" mass="54764">MDLLNIHSLKELKNIMDTPIDLGKHKPLVLIGGFIGSTVVCTMIYNHFKQNVPLQRRIKEYVFKVFRKVPIVKRKVEEERIKTLENFKEEFLKMTSDIQEFPSLPTKGLKKDEDGKQSGTVYNGDEELTKLISNVYQLYAWSNPLHPDTFPGVRKMEAEIVRMTCNLFNGNRDSVAYRDYGRNVLGIDKPVIVVPQTAHAAFDKAAEILDIHIRHVKVDPITKRVNMRAMKSAICSRTVLLVGSAPQFPHGSMDPIPDIAALGIRYGIPVHVDACLGGGVTSISADTHKYGYAPKGTSVLLYSKHEYRSHQWFTVTDWPGGVYATACIGGSRSGAVIAACWASLMYYGMDGYVEATRKIMETTKYIVNGLKNINGIEIVGEPDVSVVAFDSPIFNIYHVFDGLKKKGWNLNALQFPSCIHLCVTLLTTQPGKADEFVNDIEELAQELIANPRPDEGGSAALYGMAQSIPDRKVIDVICQAYLDSIYVTKDTA</sequence>
<dbReference type="OrthoDB" id="10254570at2759"/>
<dbReference type="GO" id="GO:0030149">
    <property type="term" value="P:sphingolipid catabolic process"/>
    <property type="evidence" value="ECO:0007669"/>
    <property type="project" value="TreeGrafter"/>
</dbReference>
<keyword evidence="2 6" id="KW-0663">Pyridoxal phosphate</keyword>
<dbReference type="SUPFAM" id="SSF53383">
    <property type="entry name" value="PLP-dependent transferases"/>
    <property type="match status" value="1"/>
</dbReference>
<evidence type="ECO:0000256" key="4">
    <source>
        <dbReference type="ARBA" id="ARBA00038965"/>
    </source>
</evidence>
<evidence type="ECO:0000313" key="9">
    <source>
        <dbReference type="Proteomes" id="UP000675881"/>
    </source>
</evidence>
<name>A0A7R8CRY7_LEPSM</name>
<comment type="cofactor">
    <cofactor evidence="1 6 7">
        <name>pyridoxal 5'-phosphate</name>
        <dbReference type="ChEBI" id="CHEBI:597326"/>
    </cofactor>
</comment>
<evidence type="ECO:0000256" key="3">
    <source>
        <dbReference type="ARBA" id="ARBA00023239"/>
    </source>
</evidence>
<dbReference type="InterPro" id="IPR015421">
    <property type="entry name" value="PyrdxlP-dep_Trfase_major"/>
</dbReference>
<dbReference type="Pfam" id="PF00282">
    <property type="entry name" value="Pyridoxal_deC"/>
    <property type="match status" value="1"/>
</dbReference>
<keyword evidence="9" id="KW-1185">Reference proteome</keyword>
<gene>
    <name evidence="8" type="ORF">LSAA_8672</name>
</gene>
<dbReference type="GO" id="GO:0016020">
    <property type="term" value="C:membrane"/>
    <property type="evidence" value="ECO:0007669"/>
    <property type="project" value="GOC"/>
</dbReference>
<dbReference type="Gene3D" id="3.40.640.10">
    <property type="entry name" value="Type I PLP-dependent aspartate aminotransferase-like (Major domain)"/>
    <property type="match status" value="1"/>
</dbReference>
<dbReference type="FunFam" id="6.10.140.2150:FF:000001">
    <property type="entry name" value="Sphingosine-1-phosphate lyase 1"/>
    <property type="match status" value="1"/>
</dbReference>
<evidence type="ECO:0000313" key="8">
    <source>
        <dbReference type="EMBL" id="CAF2911241.1"/>
    </source>
</evidence>
<dbReference type="PANTHER" id="PTHR42735">
    <property type="match status" value="1"/>
</dbReference>
<evidence type="ECO:0000256" key="1">
    <source>
        <dbReference type="ARBA" id="ARBA00001933"/>
    </source>
</evidence>
<dbReference type="InterPro" id="IPR050477">
    <property type="entry name" value="GrpII_AminoAcid_Decarb"/>
</dbReference>
<keyword evidence="3 7" id="KW-0456">Lyase</keyword>
<dbReference type="InterPro" id="IPR002129">
    <property type="entry name" value="PyrdxlP-dep_de-COase"/>
</dbReference>